<dbReference type="PANTHER" id="PTHR43877">
    <property type="entry name" value="AMINOALKYLPHOSPHONATE N-ACETYLTRANSFERASE-RELATED-RELATED"/>
    <property type="match status" value="1"/>
</dbReference>
<dbReference type="Proteomes" id="UP001589608">
    <property type="component" value="Unassembled WGS sequence"/>
</dbReference>
<evidence type="ECO:0000256" key="1">
    <source>
        <dbReference type="ARBA" id="ARBA00022679"/>
    </source>
</evidence>
<protein>
    <submittedName>
        <fullName evidence="4">GNAT family N-acetyltransferase</fullName>
        <ecNumber evidence="4">2.3.-.-</ecNumber>
    </submittedName>
</protein>
<dbReference type="PANTHER" id="PTHR43877:SF1">
    <property type="entry name" value="ACETYLTRANSFERASE"/>
    <property type="match status" value="1"/>
</dbReference>
<gene>
    <name evidence="4" type="ORF">ACFFTR_14775</name>
</gene>
<dbReference type="Gene3D" id="3.40.630.30">
    <property type="match status" value="1"/>
</dbReference>
<evidence type="ECO:0000313" key="5">
    <source>
        <dbReference type="Proteomes" id="UP001589608"/>
    </source>
</evidence>
<keyword evidence="2 4" id="KW-0012">Acyltransferase</keyword>
<dbReference type="InterPro" id="IPR050832">
    <property type="entry name" value="Bact_Acetyltransf"/>
</dbReference>
<dbReference type="SUPFAM" id="SSF55729">
    <property type="entry name" value="Acyl-CoA N-acyltransferases (Nat)"/>
    <property type="match status" value="1"/>
</dbReference>
<dbReference type="InterPro" id="IPR016181">
    <property type="entry name" value="Acyl_CoA_acyltransferase"/>
</dbReference>
<evidence type="ECO:0000313" key="4">
    <source>
        <dbReference type="EMBL" id="MFB9444340.1"/>
    </source>
</evidence>
<dbReference type="CDD" id="cd04301">
    <property type="entry name" value="NAT_SF"/>
    <property type="match status" value="1"/>
</dbReference>
<comment type="caution">
    <text evidence="4">The sequence shown here is derived from an EMBL/GenBank/DDBJ whole genome shotgun (WGS) entry which is preliminary data.</text>
</comment>
<dbReference type="EC" id="2.3.-.-" evidence="4"/>
<dbReference type="InterPro" id="IPR000182">
    <property type="entry name" value="GNAT_dom"/>
</dbReference>
<reference evidence="4 5" key="1">
    <citation type="submission" date="2024-09" db="EMBL/GenBank/DDBJ databases">
        <authorList>
            <person name="Sun Q."/>
            <person name="Mori K."/>
        </authorList>
    </citation>
    <scope>NUCLEOTIDE SEQUENCE [LARGE SCALE GENOMIC DNA]</scope>
    <source>
        <strain evidence="4 5">JCM 3307</strain>
    </source>
</reference>
<dbReference type="PROSITE" id="PS51186">
    <property type="entry name" value="GNAT"/>
    <property type="match status" value="1"/>
</dbReference>
<sequence>MALQVRLITAADYDDVARITVEAYRADGQLQVSPEYATVLADVAGRAAAADILVAEDGGVLVGAVAFTLAGGEYAEVARDGEAEFRTLAVDPAAQRRGVAQALVQACVERAVGLGCRAVVIGVRHTNSGAFALYERLGFERDASLDWSPAPRVNLLGLRLRL</sequence>
<feature type="domain" description="N-acetyltransferase" evidence="3">
    <location>
        <begin position="3"/>
        <end position="162"/>
    </location>
</feature>
<evidence type="ECO:0000259" key="3">
    <source>
        <dbReference type="PROSITE" id="PS51186"/>
    </source>
</evidence>
<dbReference type="Pfam" id="PF00583">
    <property type="entry name" value="Acetyltransf_1"/>
    <property type="match status" value="1"/>
</dbReference>
<organism evidence="4 5">
    <name type="scientific">Dactylosporangium vinaceum</name>
    <dbReference type="NCBI Taxonomy" id="53362"/>
    <lineage>
        <taxon>Bacteria</taxon>
        <taxon>Bacillati</taxon>
        <taxon>Actinomycetota</taxon>
        <taxon>Actinomycetes</taxon>
        <taxon>Micromonosporales</taxon>
        <taxon>Micromonosporaceae</taxon>
        <taxon>Dactylosporangium</taxon>
    </lineage>
</organism>
<dbReference type="EMBL" id="JBHMCA010000026">
    <property type="protein sequence ID" value="MFB9444340.1"/>
    <property type="molecule type" value="Genomic_DNA"/>
</dbReference>
<dbReference type="RefSeq" id="WP_223101421.1">
    <property type="nucleotide sequence ID" value="NZ_CP061913.1"/>
</dbReference>
<keyword evidence="1 4" id="KW-0808">Transferase</keyword>
<name>A0ABV5M654_9ACTN</name>
<accession>A0ABV5M654</accession>
<evidence type="ECO:0000256" key="2">
    <source>
        <dbReference type="ARBA" id="ARBA00023315"/>
    </source>
</evidence>
<proteinExistence type="predicted"/>
<dbReference type="GO" id="GO:0016746">
    <property type="term" value="F:acyltransferase activity"/>
    <property type="evidence" value="ECO:0007669"/>
    <property type="project" value="UniProtKB-KW"/>
</dbReference>
<keyword evidence="5" id="KW-1185">Reference proteome</keyword>